<dbReference type="Proteomes" id="UP000225706">
    <property type="component" value="Unassembled WGS sequence"/>
</dbReference>
<sequence length="195" mass="21367">MVVPLPVSDETQSELNSIELAGVEAIKPPTAARIDPPIEVAMKDLVEKYRPVRQRTVRSETTKDKSGGALPPAVYYAQHPHSKVMFHDDSTGEGQEGMEQIMPQVTDDDGGLARAQHHSRVKRIDCGYELSQFLSGRGGGADTVVDVATVEFRFGAVVLAEKLVFDKTYKKIGMARSHFGTHGYTIGLFEKVVPE</sequence>
<accession>A0A2B4R593</accession>
<organism evidence="1 2">
    <name type="scientific">Stylophora pistillata</name>
    <name type="common">Smooth cauliflower coral</name>
    <dbReference type="NCBI Taxonomy" id="50429"/>
    <lineage>
        <taxon>Eukaryota</taxon>
        <taxon>Metazoa</taxon>
        <taxon>Cnidaria</taxon>
        <taxon>Anthozoa</taxon>
        <taxon>Hexacorallia</taxon>
        <taxon>Scleractinia</taxon>
        <taxon>Astrocoeniina</taxon>
        <taxon>Pocilloporidae</taxon>
        <taxon>Stylophora</taxon>
    </lineage>
</organism>
<reference evidence="2" key="1">
    <citation type="journal article" date="2017" name="bioRxiv">
        <title>Comparative analysis of the genomes of Stylophora pistillata and Acropora digitifera provides evidence for extensive differences between species of corals.</title>
        <authorList>
            <person name="Voolstra C.R."/>
            <person name="Li Y."/>
            <person name="Liew Y.J."/>
            <person name="Baumgarten S."/>
            <person name="Zoccola D."/>
            <person name="Flot J.-F."/>
            <person name="Tambutte S."/>
            <person name="Allemand D."/>
            <person name="Aranda M."/>
        </authorList>
    </citation>
    <scope>NUCLEOTIDE SEQUENCE [LARGE SCALE GENOMIC DNA]</scope>
</reference>
<keyword evidence="2" id="KW-1185">Reference proteome</keyword>
<dbReference type="AlphaFoldDB" id="A0A2B4R593"/>
<evidence type="ECO:0000313" key="1">
    <source>
        <dbReference type="EMBL" id="PFX11989.1"/>
    </source>
</evidence>
<comment type="caution">
    <text evidence="1">The sequence shown here is derived from an EMBL/GenBank/DDBJ whole genome shotgun (WGS) entry which is preliminary data.</text>
</comment>
<protein>
    <submittedName>
        <fullName evidence="1">Uncharacterized protein</fullName>
    </submittedName>
</protein>
<dbReference type="EMBL" id="LSMT01001676">
    <property type="protein sequence ID" value="PFX11989.1"/>
    <property type="molecule type" value="Genomic_DNA"/>
</dbReference>
<gene>
    <name evidence="1" type="ORF">AWC38_SpisGene24125</name>
</gene>
<name>A0A2B4R593_STYPI</name>
<evidence type="ECO:0000313" key="2">
    <source>
        <dbReference type="Proteomes" id="UP000225706"/>
    </source>
</evidence>
<proteinExistence type="predicted"/>